<evidence type="ECO:0000313" key="4">
    <source>
        <dbReference type="EMBL" id="KAF5347984.1"/>
    </source>
</evidence>
<evidence type="ECO:0000256" key="2">
    <source>
        <dbReference type="SAM" id="MobiDB-lite"/>
    </source>
</evidence>
<dbReference type="OrthoDB" id="194358at2759"/>
<keyword evidence="1" id="KW-0677">Repeat</keyword>
<dbReference type="Pfam" id="PF24883">
    <property type="entry name" value="NPHP3_N"/>
    <property type="match status" value="1"/>
</dbReference>
<dbReference type="PANTHER" id="PTHR10039">
    <property type="entry name" value="AMELOGENIN"/>
    <property type="match status" value="1"/>
</dbReference>
<dbReference type="InterPro" id="IPR056884">
    <property type="entry name" value="NPHP3-like_N"/>
</dbReference>
<feature type="domain" description="Nephrocystin 3-like N-terminal" evidence="3">
    <location>
        <begin position="170"/>
        <end position="333"/>
    </location>
</feature>
<proteinExistence type="predicted"/>
<evidence type="ECO:0000259" key="3">
    <source>
        <dbReference type="Pfam" id="PF24883"/>
    </source>
</evidence>
<sequence length="1046" mass="118316">MSYPDPSSRMSMSTSSSIASPFWSASTSSIPDRPVSIQEESVRNDRTIYHTSTGMALPTQENHPEGHAQTSYGPSQMVDMQGNLPAGGISLRSSASNSIVQNTSFFSGAHHLTFNNPIMVANDRPEVERKMLKLLKKNAMADGTYDSAARQYTVPQCHSNTRVSLRERLINWLLNMDREESLFWLYGPAGVGKSAIAQNVMEYCAQKGFPGAGLFLSRANKRDDPNRIIPSLAHQLALAYPAYRLRISNTLNADSTILEKRLALQFQHLISEPADALMIEASNVTPHPILLVLDGLDECNTYEAQCELIKIFVSFASTCKARRLPFVCLITSRPEWQIVSTFDALVPPSRIWQEELPMDTPEARLDVSMVLRDGFENIKSKHNDAFSVDIEWPARTDLQMIESAASGNMLFASLVVTFVDDDYPITQLELCLKSLQGKLTSDERNPFDPLTALYRELLLNIPPTLLRTALLVLYFQLFVSENSGPYDFYDGIPVQDMANFLFIGQAAFYGSLKRLRSVLSIPLPTNASRKGLVFCHATFADYVKVAVRAGHFKLHEVDILEEIQVACIKWHHILIGKDNREDISGIVPWAGDTTPEKIRHFLQLILFKLWHGLLHQGNIGKLQAELENFSFKDLPRHFINSYNKGNDLMRLAHDLVTNMTQSSASTCIVRTVPIWPTDYQLINKYVGLFGQWGMGVKPLDWDSLTSGMWDDVKLWFCSIQDTFNDNHASVISQQTNWCPTTTYFLLGHDQNAVLMIACPRAMDPHVYWKEVFEKIRASHSMDDPWPADLEQSLLYSYFYHNPDSLYNNVGNREPPKTQIRCNSLACNIVSFVVDLWCGNPYSRLKIVVDVLSNASDSAEIMRCLCHHILGDIPHGIRHVAQQVLAYLLIFNILGWDDMPLKDLKCLMCVDYATINTALQWLRPLVLSWPPNSSDPNIVYLSLRLPYLDLQGNYIDHFECWRMLGYTVLKGEKKTTVVESEGEFYRLPHTQTTPPTSRPYLRKIDLPTFEDTPNSQLCPSPANVPQAPKGVHRRKKTHARTSENVDL</sequence>
<feature type="compositionally biased region" description="Low complexity" evidence="2">
    <location>
        <begin position="22"/>
        <end position="31"/>
    </location>
</feature>
<dbReference type="EMBL" id="JAACJO010000022">
    <property type="protein sequence ID" value="KAF5347984.1"/>
    <property type="molecule type" value="Genomic_DNA"/>
</dbReference>
<feature type="compositionally biased region" description="Basic residues" evidence="2">
    <location>
        <begin position="1029"/>
        <end position="1038"/>
    </location>
</feature>
<name>A0A8H5FT11_9AGAR</name>
<dbReference type="AlphaFoldDB" id="A0A8H5FT11"/>
<comment type="caution">
    <text evidence="4">The sequence shown here is derived from an EMBL/GenBank/DDBJ whole genome shotgun (WGS) entry which is preliminary data.</text>
</comment>
<dbReference type="Proteomes" id="UP000559027">
    <property type="component" value="Unassembled WGS sequence"/>
</dbReference>
<gene>
    <name evidence="4" type="ORF">D9756_010156</name>
</gene>
<evidence type="ECO:0000313" key="5">
    <source>
        <dbReference type="Proteomes" id="UP000559027"/>
    </source>
</evidence>
<evidence type="ECO:0000256" key="1">
    <source>
        <dbReference type="ARBA" id="ARBA00022737"/>
    </source>
</evidence>
<dbReference type="InterPro" id="IPR027417">
    <property type="entry name" value="P-loop_NTPase"/>
</dbReference>
<accession>A0A8H5FT11</accession>
<keyword evidence="5" id="KW-1185">Reference proteome</keyword>
<organism evidence="4 5">
    <name type="scientific">Leucocoprinus leucothites</name>
    <dbReference type="NCBI Taxonomy" id="201217"/>
    <lineage>
        <taxon>Eukaryota</taxon>
        <taxon>Fungi</taxon>
        <taxon>Dikarya</taxon>
        <taxon>Basidiomycota</taxon>
        <taxon>Agaricomycotina</taxon>
        <taxon>Agaricomycetes</taxon>
        <taxon>Agaricomycetidae</taxon>
        <taxon>Agaricales</taxon>
        <taxon>Agaricineae</taxon>
        <taxon>Agaricaceae</taxon>
        <taxon>Leucocoprinus</taxon>
    </lineage>
</organism>
<feature type="region of interest" description="Disordered" evidence="2">
    <location>
        <begin position="22"/>
        <end position="44"/>
    </location>
</feature>
<reference evidence="4 5" key="1">
    <citation type="journal article" date="2020" name="ISME J.">
        <title>Uncovering the hidden diversity of litter-decomposition mechanisms in mushroom-forming fungi.</title>
        <authorList>
            <person name="Floudas D."/>
            <person name="Bentzer J."/>
            <person name="Ahren D."/>
            <person name="Johansson T."/>
            <person name="Persson P."/>
            <person name="Tunlid A."/>
        </authorList>
    </citation>
    <scope>NUCLEOTIDE SEQUENCE [LARGE SCALE GENOMIC DNA]</scope>
    <source>
        <strain evidence="4 5">CBS 146.42</strain>
    </source>
</reference>
<dbReference type="SUPFAM" id="SSF52540">
    <property type="entry name" value="P-loop containing nucleoside triphosphate hydrolases"/>
    <property type="match status" value="1"/>
</dbReference>
<dbReference type="Gene3D" id="3.40.50.300">
    <property type="entry name" value="P-loop containing nucleotide triphosphate hydrolases"/>
    <property type="match status" value="1"/>
</dbReference>
<protein>
    <recommendedName>
        <fullName evidence="3">Nephrocystin 3-like N-terminal domain-containing protein</fullName>
    </recommendedName>
</protein>
<feature type="region of interest" description="Disordered" evidence="2">
    <location>
        <begin position="1010"/>
        <end position="1046"/>
    </location>
</feature>